<proteinExistence type="predicted"/>
<name>A0A918A156_9ACTN</name>
<sequence>MGAIFESPGSKASEAAPIRWNSPRAEGAEGCLGSHFGGRTLCIHVTCAIVLAIAQTADDLRGALRYELSCTRSYETWPTPAGDRLVPAESPSALRRVVITPSGGELASSSCR</sequence>
<comment type="caution">
    <text evidence="1">The sequence shown here is derived from an EMBL/GenBank/DDBJ whole genome shotgun (WGS) entry which is preliminary data.</text>
</comment>
<gene>
    <name evidence="1" type="ORF">GCM10012280_69710</name>
</gene>
<reference evidence="1" key="1">
    <citation type="journal article" date="2014" name="Int. J. Syst. Evol. Microbiol.">
        <title>Complete genome sequence of Corynebacterium casei LMG S-19264T (=DSM 44701T), isolated from a smear-ripened cheese.</title>
        <authorList>
            <consortium name="US DOE Joint Genome Institute (JGI-PGF)"/>
            <person name="Walter F."/>
            <person name="Albersmeier A."/>
            <person name="Kalinowski J."/>
            <person name="Ruckert C."/>
        </authorList>
    </citation>
    <scope>NUCLEOTIDE SEQUENCE</scope>
    <source>
        <strain evidence="1">CGMCC 4.7201</strain>
    </source>
</reference>
<protein>
    <submittedName>
        <fullName evidence="1">Uncharacterized protein</fullName>
    </submittedName>
</protein>
<evidence type="ECO:0000313" key="1">
    <source>
        <dbReference type="EMBL" id="GGP00600.1"/>
    </source>
</evidence>
<dbReference type="Proteomes" id="UP000641932">
    <property type="component" value="Unassembled WGS sequence"/>
</dbReference>
<accession>A0A918A156</accession>
<evidence type="ECO:0000313" key="2">
    <source>
        <dbReference type="Proteomes" id="UP000641932"/>
    </source>
</evidence>
<keyword evidence="2" id="KW-1185">Reference proteome</keyword>
<reference evidence="1" key="2">
    <citation type="submission" date="2020-09" db="EMBL/GenBank/DDBJ databases">
        <authorList>
            <person name="Sun Q."/>
            <person name="Zhou Y."/>
        </authorList>
    </citation>
    <scope>NUCLEOTIDE SEQUENCE</scope>
    <source>
        <strain evidence="1">CGMCC 4.7201</strain>
    </source>
</reference>
<organism evidence="1 2">
    <name type="scientific">Wenjunlia tyrosinilytica</name>
    <dbReference type="NCBI Taxonomy" id="1544741"/>
    <lineage>
        <taxon>Bacteria</taxon>
        <taxon>Bacillati</taxon>
        <taxon>Actinomycetota</taxon>
        <taxon>Actinomycetes</taxon>
        <taxon>Kitasatosporales</taxon>
        <taxon>Streptomycetaceae</taxon>
        <taxon>Wenjunlia</taxon>
    </lineage>
</organism>
<dbReference type="EMBL" id="BMMS01000061">
    <property type="protein sequence ID" value="GGP00600.1"/>
    <property type="molecule type" value="Genomic_DNA"/>
</dbReference>
<dbReference type="AlphaFoldDB" id="A0A918A156"/>